<dbReference type="InterPro" id="IPR013762">
    <property type="entry name" value="Integrase-like_cat_sf"/>
</dbReference>
<protein>
    <recommendedName>
        <fullName evidence="4">Tyr recombinase domain-containing protein</fullName>
    </recommendedName>
</protein>
<evidence type="ECO:0000256" key="3">
    <source>
        <dbReference type="ARBA" id="ARBA00023172"/>
    </source>
</evidence>
<dbReference type="Gene3D" id="1.10.443.10">
    <property type="entry name" value="Intergrase catalytic core"/>
    <property type="match status" value="1"/>
</dbReference>
<dbReference type="AlphaFoldDB" id="A0AB38P6H2"/>
<keyword evidence="3" id="KW-0233">DNA recombination</keyword>
<dbReference type="RefSeq" id="WP_137272280.1">
    <property type="nucleotide sequence ID" value="NZ_QGAL01000002.1"/>
</dbReference>
<feature type="domain" description="Tyr recombinase" evidence="4">
    <location>
        <begin position="27"/>
        <end position="111"/>
    </location>
</feature>
<sequence>MVEPNITLHVTSPRLSNVSSADTMPLDASGLPAFLTALETTSGNIMVNFAVRPLMFTRLRPGELRKGKCREIDFDNALWEIPAERMKARRPHLVPLSSQAIDLLRSVHDLARRKTKAEAEAGSHYDSRVVAHLSKFDDPEEAWRHSMDDDF</sequence>
<evidence type="ECO:0000313" key="5">
    <source>
        <dbReference type="EMBL" id="TKK20413.1"/>
    </source>
</evidence>
<evidence type="ECO:0000313" key="6">
    <source>
        <dbReference type="Proteomes" id="UP000306327"/>
    </source>
</evidence>
<dbReference type="EMBL" id="QGAL01000002">
    <property type="protein sequence ID" value="TKK20413.1"/>
    <property type="molecule type" value="Genomic_DNA"/>
</dbReference>
<reference evidence="5 6" key="1">
    <citation type="journal article" date="2019" name="Sci. Rep.">
        <title>Differences in resource use lead to coexistence of seed-transmitted microbial populations.</title>
        <authorList>
            <person name="Torres-Cortes G."/>
            <person name="Garcia B.J."/>
            <person name="Compant S."/>
            <person name="Rezki S."/>
            <person name="Jones P."/>
            <person name="Preveaux A."/>
            <person name="Briand M."/>
            <person name="Roulet A."/>
            <person name="Bouchez O."/>
            <person name="Jacobson D."/>
            <person name="Barret M."/>
        </authorList>
    </citation>
    <scope>NUCLEOTIDE SEQUENCE [LARGE SCALE GENOMIC DNA]</scope>
    <source>
        <strain evidence="5 6">CFBP13530</strain>
    </source>
</reference>
<accession>A0AB38P6H2</accession>
<comment type="caution">
    <text evidence="5">The sequence shown here is derived from an EMBL/GenBank/DDBJ whole genome shotgun (WGS) entry which is preliminary data.</text>
</comment>
<name>A0AB38P6H2_9ENTR</name>
<dbReference type="InterPro" id="IPR002104">
    <property type="entry name" value="Integrase_catalytic"/>
</dbReference>
<evidence type="ECO:0000259" key="4">
    <source>
        <dbReference type="Pfam" id="PF00589"/>
    </source>
</evidence>
<dbReference type="Proteomes" id="UP000306327">
    <property type="component" value="Unassembled WGS sequence"/>
</dbReference>
<organism evidence="5 6">
    <name type="scientific">Enterobacter cancerogenus</name>
    <dbReference type="NCBI Taxonomy" id="69218"/>
    <lineage>
        <taxon>Bacteria</taxon>
        <taxon>Pseudomonadati</taxon>
        <taxon>Pseudomonadota</taxon>
        <taxon>Gammaproteobacteria</taxon>
        <taxon>Enterobacterales</taxon>
        <taxon>Enterobacteriaceae</taxon>
        <taxon>Enterobacter</taxon>
        <taxon>Enterobacter cloacae complex</taxon>
    </lineage>
</organism>
<dbReference type="PANTHER" id="PTHR30629:SF2">
    <property type="entry name" value="PROPHAGE INTEGRASE INTS-RELATED"/>
    <property type="match status" value="1"/>
</dbReference>
<dbReference type="SUPFAM" id="SSF56349">
    <property type="entry name" value="DNA breaking-rejoining enzymes"/>
    <property type="match status" value="1"/>
</dbReference>
<dbReference type="GO" id="GO:0006310">
    <property type="term" value="P:DNA recombination"/>
    <property type="evidence" value="ECO:0007669"/>
    <property type="project" value="UniProtKB-KW"/>
</dbReference>
<dbReference type="PANTHER" id="PTHR30629">
    <property type="entry name" value="PROPHAGE INTEGRASE"/>
    <property type="match status" value="1"/>
</dbReference>
<keyword evidence="2" id="KW-0229">DNA integration</keyword>
<evidence type="ECO:0000256" key="2">
    <source>
        <dbReference type="ARBA" id="ARBA00022908"/>
    </source>
</evidence>
<dbReference type="InterPro" id="IPR011010">
    <property type="entry name" value="DNA_brk_join_enz"/>
</dbReference>
<dbReference type="GO" id="GO:0003677">
    <property type="term" value="F:DNA binding"/>
    <property type="evidence" value="ECO:0007669"/>
    <property type="project" value="InterPro"/>
</dbReference>
<proteinExistence type="inferred from homology"/>
<dbReference type="GO" id="GO:0015074">
    <property type="term" value="P:DNA integration"/>
    <property type="evidence" value="ECO:0007669"/>
    <property type="project" value="UniProtKB-KW"/>
</dbReference>
<dbReference type="Pfam" id="PF00589">
    <property type="entry name" value="Phage_integrase"/>
    <property type="match status" value="1"/>
</dbReference>
<evidence type="ECO:0000256" key="1">
    <source>
        <dbReference type="ARBA" id="ARBA00008857"/>
    </source>
</evidence>
<gene>
    <name evidence="5" type="ORF">EcCFBP13530_07655</name>
</gene>
<dbReference type="InterPro" id="IPR050808">
    <property type="entry name" value="Phage_Integrase"/>
</dbReference>
<comment type="similarity">
    <text evidence="1">Belongs to the 'phage' integrase family.</text>
</comment>